<dbReference type="CDD" id="cd00073">
    <property type="entry name" value="H15"/>
    <property type="match status" value="1"/>
</dbReference>
<proteinExistence type="inferred from homology"/>
<organism evidence="10 11">
    <name type="scientific">[Candida] anglica</name>
    <dbReference type="NCBI Taxonomy" id="148631"/>
    <lineage>
        <taxon>Eukaryota</taxon>
        <taxon>Fungi</taxon>
        <taxon>Dikarya</taxon>
        <taxon>Ascomycota</taxon>
        <taxon>Saccharomycotina</taxon>
        <taxon>Pichiomycetes</taxon>
        <taxon>Debaryomycetaceae</taxon>
        <taxon>Kurtzmaniella</taxon>
    </lineage>
</organism>
<feature type="region of interest" description="Disordered" evidence="8">
    <location>
        <begin position="89"/>
        <end position="169"/>
    </location>
</feature>
<dbReference type="PANTHER" id="PTHR11467">
    <property type="entry name" value="HISTONE H1"/>
    <property type="match status" value="1"/>
</dbReference>
<evidence type="ECO:0000256" key="7">
    <source>
        <dbReference type="RuleBase" id="RU003894"/>
    </source>
</evidence>
<evidence type="ECO:0000259" key="9">
    <source>
        <dbReference type="PROSITE" id="PS51504"/>
    </source>
</evidence>
<feature type="compositionally biased region" description="Basic residues" evidence="8">
    <location>
        <begin position="156"/>
        <end position="169"/>
    </location>
</feature>
<name>A0ABP0ELY5_9ASCO</name>
<dbReference type="Gene3D" id="1.10.10.10">
    <property type="entry name" value="Winged helix-like DNA-binding domain superfamily/Winged helix DNA-binding domain"/>
    <property type="match status" value="1"/>
</dbReference>
<feature type="domain" description="H15" evidence="9">
    <location>
        <begin position="14"/>
        <end position="86"/>
    </location>
</feature>
<evidence type="ECO:0000256" key="2">
    <source>
        <dbReference type="ARBA" id="ARBA00004286"/>
    </source>
</evidence>
<reference evidence="10 11" key="1">
    <citation type="submission" date="2024-01" db="EMBL/GenBank/DDBJ databases">
        <authorList>
            <consortium name="Genoscope - CEA"/>
            <person name="William W."/>
        </authorList>
    </citation>
    <scope>NUCLEOTIDE SEQUENCE [LARGE SCALE GENOMIC DNA]</scope>
    <source>
        <strain evidence="10 11">29B2s-10</strain>
    </source>
</reference>
<keyword evidence="4 7" id="KW-0158">Chromosome</keyword>
<evidence type="ECO:0000313" key="10">
    <source>
        <dbReference type="EMBL" id="CAK7920341.1"/>
    </source>
</evidence>
<evidence type="ECO:0000256" key="1">
    <source>
        <dbReference type="ARBA" id="ARBA00004123"/>
    </source>
</evidence>
<feature type="compositionally biased region" description="Low complexity" evidence="8">
    <location>
        <begin position="92"/>
        <end position="155"/>
    </location>
</feature>
<dbReference type="SMART" id="SM00526">
    <property type="entry name" value="H15"/>
    <property type="match status" value="1"/>
</dbReference>
<dbReference type="InterPro" id="IPR036390">
    <property type="entry name" value="WH_DNA-bd_sf"/>
</dbReference>
<dbReference type="InterPro" id="IPR005818">
    <property type="entry name" value="Histone_H1/H5_H15"/>
</dbReference>
<dbReference type="PROSITE" id="PS51504">
    <property type="entry name" value="H15"/>
    <property type="match status" value="1"/>
</dbReference>
<dbReference type="PRINTS" id="PR00624">
    <property type="entry name" value="HISTONEH5"/>
</dbReference>
<dbReference type="SUPFAM" id="SSF46785">
    <property type="entry name" value="Winged helix' DNA-binding domain"/>
    <property type="match status" value="1"/>
</dbReference>
<dbReference type="Pfam" id="PF00538">
    <property type="entry name" value="Linker_histone"/>
    <property type="match status" value="1"/>
</dbReference>
<dbReference type="PANTHER" id="PTHR11467:SF36">
    <property type="entry name" value="HISTONE 24-RELATED"/>
    <property type="match status" value="1"/>
</dbReference>
<keyword evidence="6 7" id="KW-0539">Nucleus</keyword>
<evidence type="ECO:0000256" key="4">
    <source>
        <dbReference type="ARBA" id="ARBA00022454"/>
    </source>
</evidence>
<evidence type="ECO:0000256" key="8">
    <source>
        <dbReference type="SAM" id="MobiDB-lite"/>
    </source>
</evidence>
<dbReference type="Proteomes" id="UP001497600">
    <property type="component" value="Chromosome H"/>
</dbReference>
<keyword evidence="11" id="KW-1185">Reference proteome</keyword>
<dbReference type="InterPro" id="IPR005819">
    <property type="entry name" value="H1/H5"/>
</dbReference>
<sequence length="169" mass="17792">MAIKSKTVKAPEASKLTYKDMIKSAIATLKERNGSSRQALKKYVQSNYDIKAANFDSLFNTALRKGVEVGDFLQPKGPSGPVKVAKKEKALPKPAKVTKPKAAPAKKATTTKKAAPAKKAAVSKPKTVTKKAAAPAKKAVAKKAAAPKKAATTSKVTKKAAPKKKVAKK</sequence>
<protein>
    <recommendedName>
        <fullName evidence="3">Histone H1</fullName>
    </recommendedName>
</protein>
<comment type="subcellular location">
    <subcellularLocation>
        <location evidence="2">Chromosome</location>
    </subcellularLocation>
    <subcellularLocation>
        <location evidence="1 7">Nucleus</location>
    </subcellularLocation>
</comment>
<accession>A0ABP0ELY5</accession>
<dbReference type="InterPro" id="IPR036388">
    <property type="entry name" value="WH-like_DNA-bd_sf"/>
</dbReference>
<dbReference type="EMBL" id="OZ004260">
    <property type="protein sequence ID" value="CAK7920341.1"/>
    <property type="molecule type" value="Genomic_DNA"/>
</dbReference>
<evidence type="ECO:0000313" key="11">
    <source>
        <dbReference type="Proteomes" id="UP001497600"/>
    </source>
</evidence>
<evidence type="ECO:0000256" key="6">
    <source>
        <dbReference type="ARBA" id="ARBA00023242"/>
    </source>
</evidence>
<gene>
    <name evidence="10" type="primary">HHOA</name>
    <name evidence="10" type="ORF">CAAN4_H01398</name>
</gene>
<comment type="similarity">
    <text evidence="7">Belongs to the histone H1/H5 family.</text>
</comment>
<evidence type="ECO:0000256" key="3">
    <source>
        <dbReference type="ARBA" id="ARBA00020833"/>
    </source>
</evidence>
<keyword evidence="5 7" id="KW-0238">DNA-binding</keyword>
<evidence type="ECO:0000256" key="5">
    <source>
        <dbReference type="ARBA" id="ARBA00023125"/>
    </source>
</evidence>